<gene>
    <name evidence="2" type="ORF">ACFQ1S_19225</name>
</gene>
<reference evidence="3" key="1">
    <citation type="journal article" date="2019" name="Int. J. Syst. Evol. Microbiol.">
        <title>The Global Catalogue of Microorganisms (GCM) 10K type strain sequencing project: providing services to taxonomists for standard genome sequencing and annotation.</title>
        <authorList>
            <consortium name="The Broad Institute Genomics Platform"/>
            <consortium name="The Broad Institute Genome Sequencing Center for Infectious Disease"/>
            <person name="Wu L."/>
            <person name="Ma J."/>
        </authorList>
    </citation>
    <scope>NUCLEOTIDE SEQUENCE [LARGE SCALE GENOMIC DNA]</scope>
    <source>
        <strain evidence="3">JCM 31486</strain>
    </source>
</reference>
<dbReference type="Proteomes" id="UP001597045">
    <property type="component" value="Unassembled WGS sequence"/>
</dbReference>
<feature type="compositionally biased region" description="Low complexity" evidence="1">
    <location>
        <begin position="217"/>
        <end position="240"/>
    </location>
</feature>
<name>A0ABW3M9U7_9PSEU</name>
<dbReference type="EMBL" id="JBHTIS010001115">
    <property type="protein sequence ID" value="MFD1047520.1"/>
    <property type="molecule type" value="Genomic_DNA"/>
</dbReference>
<proteinExistence type="predicted"/>
<organism evidence="2 3">
    <name type="scientific">Kibdelosporangium lantanae</name>
    <dbReference type="NCBI Taxonomy" id="1497396"/>
    <lineage>
        <taxon>Bacteria</taxon>
        <taxon>Bacillati</taxon>
        <taxon>Actinomycetota</taxon>
        <taxon>Actinomycetes</taxon>
        <taxon>Pseudonocardiales</taxon>
        <taxon>Pseudonocardiaceae</taxon>
        <taxon>Kibdelosporangium</taxon>
    </lineage>
</organism>
<accession>A0ABW3M9U7</accession>
<feature type="region of interest" description="Disordered" evidence="1">
    <location>
        <begin position="217"/>
        <end position="289"/>
    </location>
</feature>
<evidence type="ECO:0000313" key="3">
    <source>
        <dbReference type="Proteomes" id="UP001597045"/>
    </source>
</evidence>
<feature type="compositionally biased region" description="Pro residues" evidence="1">
    <location>
        <begin position="254"/>
        <end position="289"/>
    </location>
</feature>
<sequence>MDDALGNESKRIEKTNAERYQASGQYGWQFRPDAPELLERWGVMPFTQRGDKRLAFGVVTGTYQNLPYTVFEFHRRPKVTHTYEKWTNKHLNDMDTITIDSVWAVTLPVAMPRFQIVGSTEPTFDIEQYPEPPTPDPKFNRWYKIIDTDPAVAMQILTPQVQTVMRKSKLHNWSLVGNELVYVEHPIFGRTKPDEVIETLGKLATLVPLLPLHQQPQPQQPVQYQQPPVQYQQPQYQQPQYQPPQYPQYQQPQYYPPPQPQYPPQPPYGYPQQQPPYPPQGYPPPYGPR</sequence>
<evidence type="ECO:0000313" key="2">
    <source>
        <dbReference type="EMBL" id="MFD1047520.1"/>
    </source>
</evidence>
<evidence type="ECO:0000256" key="1">
    <source>
        <dbReference type="SAM" id="MobiDB-lite"/>
    </source>
</evidence>
<comment type="caution">
    <text evidence="2">The sequence shown here is derived from an EMBL/GenBank/DDBJ whole genome shotgun (WGS) entry which is preliminary data.</text>
</comment>
<keyword evidence="3" id="KW-1185">Reference proteome</keyword>
<protein>
    <submittedName>
        <fullName evidence="2">Uncharacterized protein</fullName>
    </submittedName>
</protein>